<dbReference type="PROSITE" id="PS00028">
    <property type="entry name" value="ZINC_FINGER_C2H2_1"/>
    <property type="match status" value="2"/>
</dbReference>
<organism evidence="10 11">
    <name type="scientific">Actinomortierella ambigua</name>
    <dbReference type="NCBI Taxonomy" id="1343610"/>
    <lineage>
        <taxon>Eukaryota</taxon>
        <taxon>Fungi</taxon>
        <taxon>Fungi incertae sedis</taxon>
        <taxon>Mucoromycota</taxon>
        <taxon>Mortierellomycotina</taxon>
        <taxon>Mortierellomycetes</taxon>
        <taxon>Mortierellales</taxon>
        <taxon>Mortierellaceae</taxon>
        <taxon>Actinomortierella</taxon>
    </lineage>
</organism>
<keyword evidence="11" id="KW-1185">Reference proteome</keyword>
<dbReference type="InterPro" id="IPR013087">
    <property type="entry name" value="Znf_C2H2_type"/>
</dbReference>
<dbReference type="AlphaFoldDB" id="A0A9P6QIW7"/>
<dbReference type="GO" id="GO:0008270">
    <property type="term" value="F:zinc ion binding"/>
    <property type="evidence" value="ECO:0007669"/>
    <property type="project" value="UniProtKB-KW"/>
</dbReference>
<dbReference type="SMART" id="SM00355">
    <property type="entry name" value="ZnF_C2H2"/>
    <property type="match status" value="3"/>
</dbReference>
<evidence type="ECO:0000259" key="9">
    <source>
        <dbReference type="PROSITE" id="PS50157"/>
    </source>
</evidence>
<dbReference type="SUPFAM" id="SSF57667">
    <property type="entry name" value="beta-beta-alpha zinc fingers"/>
    <property type="match status" value="2"/>
</dbReference>
<gene>
    <name evidence="10" type="ORF">DFQ27_008528</name>
</gene>
<keyword evidence="2" id="KW-0479">Metal-binding</keyword>
<dbReference type="InterPro" id="IPR043359">
    <property type="entry name" value="GLI-like"/>
</dbReference>
<evidence type="ECO:0000313" key="10">
    <source>
        <dbReference type="EMBL" id="KAG0267627.1"/>
    </source>
</evidence>
<feature type="compositionally biased region" description="Basic and acidic residues" evidence="8">
    <location>
        <begin position="48"/>
        <end position="59"/>
    </location>
</feature>
<keyword evidence="4 7" id="KW-0863">Zinc-finger</keyword>
<dbReference type="Proteomes" id="UP000807716">
    <property type="component" value="Unassembled WGS sequence"/>
</dbReference>
<sequence>MAPVSERLALAPSTLVEEHAEVYRSNGSSTGAMAKDDDLGRTGSSVDTHMDIDEFHPASEDAPSVKIEDISSLKVEDGDHQLHDASSVATSDDDKDDDDDDDEDNDNDDENDDEGDGSMISPEDANLRGDSVACRWKDCSQVLPSLSALVIHLSDDHIGWKKTSYTCEWQGCSRRPIAQTTRFALISHMRSHTKHKPYDCPVPECDKSFSRSDAMAKHLRCQHGDVPERFTGRKSRGRYTMRNPTASSTLLDSVSRKRRYGDDKYDSDQSRMASGRRRYGGGGGGRGRRKATSQRQEESEESGEDSDLAIDNGQSLKERYGILKAKYRYIANERDSLGCDYVDAKKKMRRLQVEREVLLDALAAQTPDLGDNLDAIEDSEEE</sequence>
<reference evidence="10" key="1">
    <citation type="journal article" date="2020" name="Fungal Divers.">
        <title>Resolving the Mortierellaceae phylogeny through synthesis of multi-gene phylogenetics and phylogenomics.</title>
        <authorList>
            <person name="Vandepol N."/>
            <person name="Liber J."/>
            <person name="Desiro A."/>
            <person name="Na H."/>
            <person name="Kennedy M."/>
            <person name="Barry K."/>
            <person name="Grigoriev I.V."/>
            <person name="Miller A.N."/>
            <person name="O'Donnell K."/>
            <person name="Stajich J.E."/>
            <person name="Bonito G."/>
        </authorList>
    </citation>
    <scope>NUCLEOTIDE SEQUENCE</scope>
    <source>
        <strain evidence="10">BC1065</strain>
    </source>
</reference>
<dbReference type="GO" id="GO:0000981">
    <property type="term" value="F:DNA-binding transcription factor activity, RNA polymerase II-specific"/>
    <property type="evidence" value="ECO:0007669"/>
    <property type="project" value="TreeGrafter"/>
</dbReference>
<feature type="region of interest" description="Disordered" evidence="8">
    <location>
        <begin position="227"/>
        <end position="312"/>
    </location>
</feature>
<evidence type="ECO:0000256" key="1">
    <source>
        <dbReference type="ARBA" id="ARBA00004123"/>
    </source>
</evidence>
<name>A0A9P6QIW7_9FUNG</name>
<feature type="compositionally biased region" description="Polar residues" evidence="8">
    <location>
        <begin position="242"/>
        <end position="252"/>
    </location>
</feature>
<comment type="subcellular location">
    <subcellularLocation>
        <location evidence="1">Nucleus</location>
    </subcellularLocation>
</comment>
<evidence type="ECO:0000256" key="3">
    <source>
        <dbReference type="ARBA" id="ARBA00022737"/>
    </source>
</evidence>
<comment type="caution">
    <text evidence="10">The sequence shown here is derived from an EMBL/GenBank/DDBJ whole genome shotgun (WGS) entry which is preliminary data.</text>
</comment>
<dbReference type="PROSITE" id="PS50157">
    <property type="entry name" value="ZINC_FINGER_C2H2_2"/>
    <property type="match status" value="1"/>
</dbReference>
<feature type="compositionally biased region" description="Acidic residues" evidence="8">
    <location>
        <begin position="91"/>
        <end position="116"/>
    </location>
</feature>
<accession>A0A9P6QIW7</accession>
<evidence type="ECO:0000256" key="7">
    <source>
        <dbReference type="PROSITE-ProRule" id="PRU00042"/>
    </source>
</evidence>
<feature type="compositionally biased region" description="Basic and acidic residues" evidence="8">
    <location>
        <begin position="66"/>
        <end position="83"/>
    </location>
</feature>
<proteinExistence type="predicted"/>
<dbReference type="Gene3D" id="3.30.160.60">
    <property type="entry name" value="Classic Zinc Finger"/>
    <property type="match status" value="3"/>
</dbReference>
<feature type="compositionally biased region" description="Acidic residues" evidence="8">
    <location>
        <begin position="298"/>
        <end position="308"/>
    </location>
</feature>
<dbReference type="GO" id="GO:0005634">
    <property type="term" value="C:nucleus"/>
    <property type="evidence" value="ECO:0007669"/>
    <property type="project" value="UniProtKB-SubCell"/>
</dbReference>
<dbReference type="OrthoDB" id="3437960at2759"/>
<dbReference type="GO" id="GO:0000978">
    <property type="term" value="F:RNA polymerase II cis-regulatory region sequence-specific DNA binding"/>
    <property type="evidence" value="ECO:0007669"/>
    <property type="project" value="TreeGrafter"/>
</dbReference>
<dbReference type="PANTHER" id="PTHR45718:SF4">
    <property type="entry name" value="TRANSCRIPTIONAL ACTIVATOR CUBITUS INTERRUPTUS"/>
    <property type="match status" value="1"/>
</dbReference>
<dbReference type="InterPro" id="IPR036236">
    <property type="entry name" value="Znf_C2H2_sf"/>
</dbReference>
<evidence type="ECO:0000313" key="11">
    <source>
        <dbReference type="Proteomes" id="UP000807716"/>
    </source>
</evidence>
<feature type="region of interest" description="Disordered" evidence="8">
    <location>
        <begin position="21"/>
        <end position="125"/>
    </location>
</feature>
<protein>
    <recommendedName>
        <fullName evidence="9">C2H2-type domain-containing protein</fullName>
    </recommendedName>
</protein>
<keyword evidence="6" id="KW-0539">Nucleus</keyword>
<feature type="compositionally biased region" description="Basic and acidic residues" evidence="8">
    <location>
        <begin position="260"/>
        <end position="269"/>
    </location>
</feature>
<evidence type="ECO:0000256" key="8">
    <source>
        <dbReference type="SAM" id="MobiDB-lite"/>
    </source>
</evidence>
<evidence type="ECO:0000256" key="2">
    <source>
        <dbReference type="ARBA" id="ARBA00022723"/>
    </source>
</evidence>
<evidence type="ECO:0000256" key="5">
    <source>
        <dbReference type="ARBA" id="ARBA00022833"/>
    </source>
</evidence>
<dbReference type="EMBL" id="JAAAJB010000072">
    <property type="protein sequence ID" value="KAG0267627.1"/>
    <property type="molecule type" value="Genomic_DNA"/>
</dbReference>
<dbReference type="PANTHER" id="PTHR45718">
    <property type="entry name" value="TRANSCRIPTIONAL ACTIVATOR CUBITUS INTERRUPTUS"/>
    <property type="match status" value="1"/>
</dbReference>
<evidence type="ECO:0000256" key="6">
    <source>
        <dbReference type="ARBA" id="ARBA00023242"/>
    </source>
</evidence>
<keyword evidence="3" id="KW-0677">Repeat</keyword>
<feature type="domain" description="C2H2-type" evidence="9">
    <location>
        <begin position="198"/>
        <end position="227"/>
    </location>
</feature>
<keyword evidence="5" id="KW-0862">Zinc</keyword>
<evidence type="ECO:0000256" key="4">
    <source>
        <dbReference type="ARBA" id="ARBA00022771"/>
    </source>
</evidence>